<dbReference type="Proteomes" id="UP000236742">
    <property type="component" value="Unassembled WGS sequence"/>
</dbReference>
<name>A0A1H5YBL4_9RHOB</name>
<evidence type="ECO:0000313" key="2">
    <source>
        <dbReference type="EMBL" id="SEG20836.1"/>
    </source>
</evidence>
<sequence length="72" mass="7969">MAATTHVTHHKGFAFAAPAALFQAARERFAEYRRYRRTVNELSELSDRELADLGLHRSAIKSVALEAAKAGN</sequence>
<gene>
    <name evidence="2" type="ORF">SAMN05421751_11621</name>
</gene>
<proteinExistence type="predicted"/>
<keyword evidence="3" id="KW-1185">Reference proteome</keyword>
<dbReference type="AlphaFoldDB" id="A0A1H5YBL4"/>
<organism evidence="2 3">
    <name type="scientific">Jhaorihella thermophila</name>
    <dbReference type="NCBI Taxonomy" id="488547"/>
    <lineage>
        <taxon>Bacteria</taxon>
        <taxon>Pseudomonadati</taxon>
        <taxon>Pseudomonadota</taxon>
        <taxon>Alphaproteobacteria</taxon>
        <taxon>Rhodobacterales</taxon>
        <taxon>Paracoccaceae</taxon>
        <taxon>Jhaorihella</taxon>
    </lineage>
</organism>
<reference evidence="2 3" key="1">
    <citation type="submission" date="2016-10" db="EMBL/GenBank/DDBJ databases">
        <authorList>
            <person name="de Groot N.N."/>
        </authorList>
    </citation>
    <scope>NUCLEOTIDE SEQUENCE [LARGE SCALE GENOMIC DNA]</scope>
    <source>
        <strain evidence="2 3">DSM 23413</strain>
    </source>
</reference>
<evidence type="ECO:0000259" key="1">
    <source>
        <dbReference type="Pfam" id="PF06568"/>
    </source>
</evidence>
<dbReference type="OrthoDB" id="8244198at2"/>
<dbReference type="InterPro" id="IPR009506">
    <property type="entry name" value="YjiS-like"/>
</dbReference>
<protein>
    <submittedName>
        <fullName evidence="2">Uncharacterized conserved protein YjiS, DUF1127 family</fullName>
    </submittedName>
</protein>
<dbReference type="EMBL" id="FNVD01000016">
    <property type="protein sequence ID" value="SEG20836.1"/>
    <property type="molecule type" value="Genomic_DNA"/>
</dbReference>
<dbReference type="Pfam" id="PF06568">
    <property type="entry name" value="YjiS-like"/>
    <property type="match status" value="1"/>
</dbReference>
<evidence type="ECO:0000313" key="3">
    <source>
        <dbReference type="Proteomes" id="UP000236742"/>
    </source>
</evidence>
<feature type="domain" description="YjiS-like" evidence="1">
    <location>
        <begin position="26"/>
        <end position="60"/>
    </location>
</feature>
<dbReference type="RefSeq" id="WP_104008920.1">
    <property type="nucleotide sequence ID" value="NZ_FNVD01000016.1"/>
</dbReference>
<accession>A0A1H5YBL4</accession>